<evidence type="ECO:0000313" key="2">
    <source>
        <dbReference type="Proteomes" id="UP000634136"/>
    </source>
</evidence>
<reference evidence="1" key="1">
    <citation type="submission" date="2020-09" db="EMBL/GenBank/DDBJ databases">
        <title>Genome-Enabled Discovery of Anthraquinone Biosynthesis in Senna tora.</title>
        <authorList>
            <person name="Kang S.-H."/>
            <person name="Pandey R.P."/>
            <person name="Lee C.-M."/>
            <person name="Sim J.-S."/>
            <person name="Jeong J.-T."/>
            <person name="Choi B.-S."/>
            <person name="Jung M."/>
            <person name="Ginzburg D."/>
            <person name="Zhao K."/>
            <person name="Won S.Y."/>
            <person name="Oh T.-J."/>
            <person name="Yu Y."/>
            <person name="Kim N.-H."/>
            <person name="Lee O.R."/>
            <person name="Lee T.-H."/>
            <person name="Bashyal P."/>
            <person name="Kim T.-S."/>
            <person name="Lee W.-H."/>
            <person name="Kawkins C."/>
            <person name="Kim C.-K."/>
            <person name="Kim J.S."/>
            <person name="Ahn B.O."/>
            <person name="Rhee S.Y."/>
            <person name="Sohng J.K."/>
        </authorList>
    </citation>
    <scope>NUCLEOTIDE SEQUENCE</scope>
    <source>
        <tissue evidence="1">Leaf</tissue>
    </source>
</reference>
<dbReference type="AlphaFoldDB" id="A0A834X7S3"/>
<dbReference type="Proteomes" id="UP000634136">
    <property type="component" value="Unassembled WGS sequence"/>
</dbReference>
<name>A0A834X7S3_9FABA</name>
<organism evidence="1 2">
    <name type="scientific">Senna tora</name>
    <dbReference type="NCBI Taxonomy" id="362788"/>
    <lineage>
        <taxon>Eukaryota</taxon>
        <taxon>Viridiplantae</taxon>
        <taxon>Streptophyta</taxon>
        <taxon>Embryophyta</taxon>
        <taxon>Tracheophyta</taxon>
        <taxon>Spermatophyta</taxon>
        <taxon>Magnoliopsida</taxon>
        <taxon>eudicotyledons</taxon>
        <taxon>Gunneridae</taxon>
        <taxon>Pentapetalae</taxon>
        <taxon>rosids</taxon>
        <taxon>fabids</taxon>
        <taxon>Fabales</taxon>
        <taxon>Fabaceae</taxon>
        <taxon>Caesalpinioideae</taxon>
        <taxon>Cassia clade</taxon>
        <taxon>Senna</taxon>
    </lineage>
</organism>
<accession>A0A834X7S3</accession>
<sequence>MKLPKCVFYKTSTMTMFTPRSPFFSPLQERDLMPAPSLCARIRFLTMETALQLAPLDCFDVRQAINTVWMA</sequence>
<dbReference type="EMBL" id="JAAIUW010000003">
    <property type="protein sequence ID" value="KAF7839617.1"/>
    <property type="molecule type" value="Genomic_DNA"/>
</dbReference>
<evidence type="ECO:0000313" key="1">
    <source>
        <dbReference type="EMBL" id="KAF7839617.1"/>
    </source>
</evidence>
<comment type="caution">
    <text evidence="1">The sequence shown here is derived from an EMBL/GenBank/DDBJ whole genome shotgun (WGS) entry which is preliminary data.</text>
</comment>
<gene>
    <name evidence="1" type="ORF">G2W53_008099</name>
</gene>
<proteinExistence type="predicted"/>
<protein>
    <submittedName>
        <fullName evidence="1">Uncharacterized protein</fullName>
    </submittedName>
</protein>
<keyword evidence="2" id="KW-1185">Reference proteome</keyword>